<dbReference type="EMBL" id="CP036339">
    <property type="protein sequence ID" value="QDT71696.1"/>
    <property type="molecule type" value="Genomic_DNA"/>
</dbReference>
<organism evidence="2 3">
    <name type="scientific">Lacipirellula limnantheis</name>
    <dbReference type="NCBI Taxonomy" id="2528024"/>
    <lineage>
        <taxon>Bacteria</taxon>
        <taxon>Pseudomonadati</taxon>
        <taxon>Planctomycetota</taxon>
        <taxon>Planctomycetia</taxon>
        <taxon>Pirellulales</taxon>
        <taxon>Lacipirellulaceae</taxon>
        <taxon>Lacipirellula</taxon>
    </lineage>
</organism>
<dbReference type="KEGG" id="llh:I41_08560"/>
<feature type="transmembrane region" description="Helical" evidence="1">
    <location>
        <begin position="38"/>
        <end position="61"/>
    </location>
</feature>
<dbReference type="AlphaFoldDB" id="A0A517TTK4"/>
<sequence>MTRSNRIKLMPRILTAGAGMQPARFTLLKRKAYMPDEFILAAVELFIVPIAYVVATPFVLISAPFRVSGVRGGYAAVRRFIKDWC</sequence>
<evidence type="ECO:0000313" key="3">
    <source>
        <dbReference type="Proteomes" id="UP000317909"/>
    </source>
</evidence>
<protein>
    <submittedName>
        <fullName evidence="2">Uncharacterized protein</fullName>
    </submittedName>
</protein>
<keyword evidence="1" id="KW-0812">Transmembrane</keyword>
<dbReference type="Proteomes" id="UP000317909">
    <property type="component" value="Chromosome"/>
</dbReference>
<evidence type="ECO:0000313" key="2">
    <source>
        <dbReference type="EMBL" id="QDT71696.1"/>
    </source>
</evidence>
<reference evidence="2 3" key="1">
    <citation type="submission" date="2019-02" db="EMBL/GenBank/DDBJ databases">
        <title>Deep-cultivation of Planctomycetes and their phenomic and genomic characterization uncovers novel biology.</title>
        <authorList>
            <person name="Wiegand S."/>
            <person name="Jogler M."/>
            <person name="Boedeker C."/>
            <person name="Pinto D."/>
            <person name="Vollmers J."/>
            <person name="Rivas-Marin E."/>
            <person name="Kohn T."/>
            <person name="Peeters S.H."/>
            <person name="Heuer A."/>
            <person name="Rast P."/>
            <person name="Oberbeckmann S."/>
            <person name="Bunk B."/>
            <person name="Jeske O."/>
            <person name="Meyerdierks A."/>
            <person name="Storesund J.E."/>
            <person name="Kallscheuer N."/>
            <person name="Luecker S."/>
            <person name="Lage O.M."/>
            <person name="Pohl T."/>
            <person name="Merkel B.J."/>
            <person name="Hornburger P."/>
            <person name="Mueller R.-W."/>
            <person name="Bruemmer F."/>
            <person name="Labrenz M."/>
            <person name="Spormann A.M."/>
            <person name="Op den Camp H."/>
            <person name="Overmann J."/>
            <person name="Amann R."/>
            <person name="Jetten M.S.M."/>
            <person name="Mascher T."/>
            <person name="Medema M.H."/>
            <person name="Devos D.P."/>
            <person name="Kaster A.-K."/>
            <person name="Ovreas L."/>
            <person name="Rohde M."/>
            <person name="Galperin M.Y."/>
            <person name="Jogler C."/>
        </authorList>
    </citation>
    <scope>NUCLEOTIDE SEQUENCE [LARGE SCALE GENOMIC DNA]</scope>
    <source>
        <strain evidence="2 3">I41</strain>
    </source>
</reference>
<keyword evidence="3" id="KW-1185">Reference proteome</keyword>
<name>A0A517TTK4_9BACT</name>
<accession>A0A517TTK4</accession>
<evidence type="ECO:0000256" key="1">
    <source>
        <dbReference type="SAM" id="Phobius"/>
    </source>
</evidence>
<proteinExistence type="predicted"/>
<keyword evidence="1" id="KW-1133">Transmembrane helix</keyword>
<gene>
    <name evidence="2" type="ORF">I41_08560</name>
</gene>
<keyword evidence="1" id="KW-0472">Membrane</keyword>